<dbReference type="PANTHER" id="PTHR36122:SF2">
    <property type="entry name" value="NICOTINAMIDE RIBOSIDE TRANSPORTER PNUC"/>
    <property type="match status" value="1"/>
</dbReference>
<feature type="transmembrane region" description="Helical" evidence="10">
    <location>
        <begin position="172"/>
        <end position="190"/>
    </location>
</feature>
<evidence type="ECO:0000256" key="3">
    <source>
        <dbReference type="ARBA" id="ARBA00006669"/>
    </source>
</evidence>
<evidence type="ECO:0000256" key="2">
    <source>
        <dbReference type="ARBA" id="ARBA00004651"/>
    </source>
</evidence>
<feature type="transmembrane region" description="Helical" evidence="10">
    <location>
        <begin position="35"/>
        <end position="54"/>
    </location>
</feature>
<reference evidence="11 12" key="1">
    <citation type="journal article" date="2011" name="Front. Microbiol.">
        <title>Genomic signatures of strain selection and enhancement in Bacillus atrophaeus var. globigii, a historical biowarfare simulant.</title>
        <authorList>
            <person name="Gibbons H.S."/>
            <person name="Broomall S.M."/>
            <person name="McNew L.A."/>
            <person name="Daligault H."/>
            <person name="Chapman C."/>
            <person name="Bruce D."/>
            <person name="Karavis M."/>
            <person name="Krepps M."/>
            <person name="McGregor P.A."/>
            <person name="Hong C."/>
            <person name="Park K.H."/>
            <person name="Akmal A."/>
            <person name="Feldman A."/>
            <person name="Lin J.S."/>
            <person name="Chang W.E."/>
            <person name="Higgs B.W."/>
            <person name="Demirev P."/>
            <person name="Lindquist J."/>
            <person name="Liem A."/>
            <person name="Fochler E."/>
            <person name="Read T.D."/>
            <person name="Tapia R."/>
            <person name="Johnson S."/>
            <person name="Bishop-Lilly K.A."/>
            <person name="Detter C."/>
            <person name="Han C."/>
            <person name="Sozhamannan S."/>
            <person name="Rosenzweig C.N."/>
            <person name="Skowronski E.W."/>
        </authorList>
    </citation>
    <scope>NUCLEOTIDE SEQUENCE [LARGE SCALE GENOMIC DNA]</scope>
    <source>
        <strain evidence="11 12">MLST1</strain>
    </source>
</reference>
<keyword evidence="7 10" id="KW-0812">Transmembrane</keyword>
<sequence>MAAFLDALMLSSPWELLAVVLAIAYLTLAIRQSLWCWPAAAIGAVIYTVLFADARLYMESLLQAFYLVMAAYGFWQWKRGAPGKNAELKVTQLNWRWHLYSIIVLSVLSLCIVWLLTHYTDAEEVYLDTFTTVFSFFATFLVTKKILETWYYWLVIDSFYVFLFWSKGFYATALLFALYTVMVVIAFWRWRQDMVRN</sequence>
<gene>
    <name evidence="11" type="ORF">CWE09_12800</name>
</gene>
<feature type="transmembrane region" description="Helical" evidence="10">
    <location>
        <begin position="125"/>
        <end position="143"/>
    </location>
</feature>
<protein>
    <recommendedName>
        <fullName evidence="4">Nicotinamide riboside transporter PnuC</fullName>
    </recommendedName>
</protein>
<comment type="function">
    <text evidence="1">Required for nicotinamide riboside transport across the inner membrane.</text>
</comment>
<name>A0A432W419_9GAMM</name>
<comment type="caution">
    <text evidence="11">The sequence shown here is derived from an EMBL/GenBank/DDBJ whole genome shotgun (WGS) entry which is preliminary data.</text>
</comment>
<keyword evidence="12" id="KW-1185">Reference proteome</keyword>
<dbReference type="RefSeq" id="WP_126804440.1">
    <property type="nucleotide sequence ID" value="NZ_PIPL01000003.1"/>
</dbReference>
<dbReference type="Pfam" id="PF04973">
    <property type="entry name" value="NMN_transporter"/>
    <property type="match status" value="1"/>
</dbReference>
<dbReference type="AlphaFoldDB" id="A0A432W419"/>
<feature type="transmembrane region" description="Helical" evidence="10">
    <location>
        <begin position="97"/>
        <end position="119"/>
    </location>
</feature>
<dbReference type="GO" id="GO:0034257">
    <property type="term" value="F:nicotinamide riboside transmembrane transporter activity"/>
    <property type="evidence" value="ECO:0007669"/>
    <property type="project" value="InterPro"/>
</dbReference>
<keyword evidence="5" id="KW-0813">Transport</keyword>
<keyword evidence="8 10" id="KW-1133">Transmembrane helix</keyword>
<evidence type="ECO:0000256" key="7">
    <source>
        <dbReference type="ARBA" id="ARBA00022692"/>
    </source>
</evidence>
<evidence type="ECO:0000313" key="11">
    <source>
        <dbReference type="EMBL" id="RUO24019.1"/>
    </source>
</evidence>
<dbReference type="NCBIfam" id="TIGR01528">
    <property type="entry name" value="NMN_trans_PnuC"/>
    <property type="match status" value="1"/>
</dbReference>
<dbReference type="InterPro" id="IPR006419">
    <property type="entry name" value="NMN_transpt_PnuC"/>
</dbReference>
<feature type="transmembrane region" description="Helical" evidence="10">
    <location>
        <begin position="12"/>
        <end position="28"/>
    </location>
</feature>
<keyword evidence="9 10" id="KW-0472">Membrane</keyword>
<comment type="similarity">
    <text evidence="3">Belongs to the nicotinamide ribonucleoside (NR) uptake permease (TC 4.B.1) family.</text>
</comment>
<dbReference type="OrthoDB" id="9791248at2"/>
<dbReference type="EMBL" id="PIPL01000003">
    <property type="protein sequence ID" value="RUO24019.1"/>
    <property type="molecule type" value="Genomic_DNA"/>
</dbReference>
<comment type="subcellular location">
    <subcellularLocation>
        <location evidence="2">Cell membrane</location>
        <topology evidence="2">Multi-pass membrane protein</topology>
    </subcellularLocation>
</comment>
<evidence type="ECO:0000256" key="1">
    <source>
        <dbReference type="ARBA" id="ARBA00002672"/>
    </source>
</evidence>
<dbReference type="Proteomes" id="UP000288293">
    <property type="component" value="Unassembled WGS sequence"/>
</dbReference>
<accession>A0A432W419</accession>
<evidence type="ECO:0000256" key="5">
    <source>
        <dbReference type="ARBA" id="ARBA00022448"/>
    </source>
</evidence>
<dbReference type="PANTHER" id="PTHR36122">
    <property type="entry name" value="NICOTINAMIDE RIBOSIDE TRANSPORTER PNUC"/>
    <property type="match status" value="1"/>
</dbReference>
<proteinExistence type="inferred from homology"/>
<dbReference type="GO" id="GO:0005886">
    <property type="term" value="C:plasma membrane"/>
    <property type="evidence" value="ECO:0007669"/>
    <property type="project" value="UniProtKB-SubCell"/>
</dbReference>
<evidence type="ECO:0000256" key="9">
    <source>
        <dbReference type="ARBA" id="ARBA00023136"/>
    </source>
</evidence>
<organism evidence="11 12">
    <name type="scientific">Aliidiomarina minuta</name>
    <dbReference type="NCBI Taxonomy" id="880057"/>
    <lineage>
        <taxon>Bacteria</taxon>
        <taxon>Pseudomonadati</taxon>
        <taxon>Pseudomonadota</taxon>
        <taxon>Gammaproteobacteria</taxon>
        <taxon>Alteromonadales</taxon>
        <taxon>Idiomarinaceae</taxon>
        <taxon>Aliidiomarina</taxon>
    </lineage>
</organism>
<feature type="transmembrane region" description="Helical" evidence="10">
    <location>
        <begin position="60"/>
        <end position="77"/>
    </location>
</feature>
<evidence type="ECO:0000256" key="8">
    <source>
        <dbReference type="ARBA" id="ARBA00022989"/>
    </source>
</evidence>
<evidence type="ECO:0000256" key="6">
    <source>
        <dbReference type="ARBA" id="ARBA00022475"/>
    </source>
</evidence>
<evidence type="ECO:0000313" key="12">
    <source>
        <dbReference type="Proteomes" id="UP000288293"/>
    </source>
</evidence>
<evidence type="ECO:0000256" key="4">
    <source>
        <dbReference type="ARBA" id="ARBA00017522"/>
    </source>
</evidence>
<keyword evidence="6" id="KW-1003">Cell membrane</keyword>
<evidence type="ECO:0000256" key="10">
    <source>
        <dbReference type="SAM" id="Phobius"/>
    </source>
</evidence>